<dbReference type="PANTHER" id="PTHR40446">
    <property type="entry name" value="N-ACETYLGLUCOSAMINE-1-PHOSPHODIESTER ALPHA-N-ACETYLGLUCOSAMINIDASE"/>
    <property type="match status" value="1"/>
</dbReference>
<gene>
    <name evidence="2" type="ORF">JK634_16850</name>
</gene>
<evidence type="ECO:0000313" key="2">
    <source>
        <dbReference type="EMBL" id="MBL4933462.1"/>
    </source>
</evidence>
<protein>
    <submittedName>
        <fullName evidence="2">Phosphodiester glycosidase family protein</fullName>
    </submittedName>
</protein>
<dbReference type="PANTHER" id="PTHR40446:SF2">
    <property type="entry name" value="N-ACETYLGLUCOSAMINE-1-PHOSPHODIESTER ALPHA-N-ACETYLGLUCOSAMINIDASE"/>
    <property type="match status" value="1"/>
</dbReference>
<dbReference type="EMBL" id="JAESWA010000024">
    <property type="protein sequence ID" value="MBL4933462.1"/>
    <property type="molecule type" value="Genomic_DNA"/>
</dbReference>
<evidence type="ECO:0000313" key="3">
    <source>
        <dbReference type="Proteomes" id="UP000623681"/>
    </source>
</evidence>
<feature type="domain" description="Phosphodiester glycosidase" evidence="1">
    <location>
        <begin position="147"/>
        <end position="334"/>
    </location>
</feature>
<comment type="caution">
    <text evidence="2">The sequence shown here is derived from an EMBL/GenBank/DDBJ whole genome shotgun (WGS) entry which is preliminary data.</text>
</comment>
<organism evidence="2 3">
    <name type="scientific">Clostridium paridis</name>
    <dbReference type="NCBI Taxonomy" id="2803863"/>
    <lineage>
        <taxon>Bacteria</taxon>
        <taxon>Bacillati</taxon>
        <taxon>Bacillota</taxon>
        <taxon>Clostridia</taxon>
        <taxon>Eubacteriales</taxon>
        <taxon>Clostridiaceae</taxon>
        <taxon>Clostridium</taxon>
    </lineage>
</organism>
<keyword evidence="2" id="KW-0378">Hydrolase</keyword>
<reference evidence="2" key="1">
    <citation type="submission" date="2021-01" db="EMBL/GenBank/DDBJ databases">
        <title>Genome public.</title>
        <authorList>
            <person name="Liu C."/>
            <person name="Sun Q."/>
        </authorList>
    </citation>
    <scope>NUCLEOTIDE SEQUENCE</scope>
    <source>
        <strain evidence="2">YIM B02565</strain>
    </source>
</reference>
<keyword evidence="3" id="KW-1185">Reference proteome</keyword>
<evidence type="ECO:0000259" key="1">
    <source>
        <dbReference type="Pfam" id="PF09992"/>
    </source>
</evidence>
<keyword evidence="2" id="KW-0326">Glycosidase</keyword>
<dbReference type="Proteomes" id="UP000623681">
    <property type="component" value="Unassembled WGS sequence"/>
</dbReference>
<dbReference type="GO" id="GO:0016798">
    <property type="term" value="F:hydrolase activity, acting on glycosyl bonds"/>
    <property type="evidence" value="ECO:0007669"/>
    <property type="project" value="UniProtKB-KW"/>
</dbReference>
<dbReference type="Pfam" id="PF09992">
    <property type="entry name" value="NAGPA"/>
    <property type="match status" value="1"/>
</dbReference>
<dbReference type="InterPro" id="IPR018711">
    <property type="entry name" value="NAGPA"/>
</dbReference>
<sequence>MKKKRRKKKKKSPWKRLFFLIAFTLLFTIVTGPFILLYGPFNNAKKIYVGSAMNTLSHQYLATAFLSQDKINEILSSSDDSTDNMPANASVVNVNKKADDSIERYDFEGKRFKGYMLVINDPHRVKVAYTGSLNKQGETTSQMAEKNDAVAAINGGAFIDQSSTVSSSGNGGTPTGLIMSDGKIIFSDLKSNSTKSVCMAITEDGTLLAGEYSINDLKNKHTVEALSFGPVLVSGGKAIPLSGKNASQGMAPRTAIGQRADGSIVMVVTDGRSILDGMGATMNELQKIMLNEGKCVTAINLDGGKSATMYLNGEIINTLSNGLGERSIVSSIIVK</sequence>
<name>A0A937K5A1_9CLOT</name>
<proteinExistence type="predicted"/>
<dbReference type="AlphaFoldDB" id="A0A937K5A1"/>
<accession>A0A937K5A1</accession>